<evidence type="ECO:0000256" key="5">
    <source>
        <dbReference type="RuleBase" id="RU363041"/>
    </source>
</evidence>
<evidence type="ECO:0000256" key="4">
    <source>
        <dbReference type="ARBA" id="ARBA00023136"/>
    </source>
</evidence>
<sequence>MYFATAGIEVSPWLPPLAAFVVSFFTSMGGVSGAFLLLPFQMSFLGYTAPSVSATNHLFNIVAIPSGVYRYLKERRMVWPLTWVVIVGTLPGVILGAVIRVNYLPDPRNFKVFAGLVLGYIGFRMVRDLLRQKEKKSERSFRQSVRESRGAAGTGEVTVREFSLRCIRYDFSGETYSCSTMTIFMMSLLVGVVGGVYGIGGGSIIAPFFVSICGLPVYTVAGAALMGTLVTSVAGVGFYQVLATFHVGQSIAPDWGLGILFGLGGMLGMYCGARLQKRVPARLIKAMLCVIILSTALKYVVDFFS</sequence>
<proteinExistence type="inferred from homology"/>
<comment type="subcellular location">
    <subcellularLocation>
        <location evidence="5">Cell membrane</location>
        <topology evidence="5">Multi-pass membrane protein</topology>
    </subcellularLocation>
    <subcellularLocation>
        <location evidence="1">Membrane</location>
        <topology evidence="1">Multi-pass membrane protein</topology>
    </subcellularLocation>
</comment>
<evidence type="ECO:0000313" key="6">
    <source>
        <dbReference type="EMBL" id="SFJ27713.1"/>
    </source>
</evidence>
<keyword evidence="3 5" id="KW-1133">Transmembrane helix</keyword>
<feature type="transmembrane region" description="Helical" evidence="5">
    <location>
        <begin position="228"/>
        <end position="249"/>
    </location>
</feature>
<protein>
    <recommendedName>
        <fullName evidence="5">Probable membrane transporter protein</fullName>
    </recommendedName>
</protein>
<dbReference type="Proteomes" id="UP000198635">
    <property type="component" value="Unassembled WGS sequence"/>
</dbReference>
<keyword evidence="4 5" id="KW-0472">Membrane</keyword>
<feature type="transmembrane region" description="Helical" evidence="5">
    <location>
        <begin position="78"/>
        <end position="100"/>
    </location>
</feature>
<accession>A0A1I3Q1I2</accession>
<evidence type="ECO:0000256" key="2">
    <source>
        <dbReference type="ARBA" id="ARBA00022692"/>
    </source>
</evidence>
<gene>
    <name evidence="6" type="ORF">SAMN04488082_102185</name>
</gene>
<dbReference type="OrthoDB" id="9788634at2"/>
<dbReference type="AlphaFoldDB" id="A0A1I3Q1I2"/>
<dbReference type="PANTHER" id="PTHR43483:SF3">
    <property type="entry name" value="MEMBRANE TRANSPORTER PROTEIN HI_0806-RELATED"/>
    <property type="match status" value="1"/>
</dbReference>
<feature type="transmembrane region" description="Helical" evidence="5">
    <location>
        <begin position="283"/>
        <end position="301"/>
    </location>
</feature>
<dbReference type="GO" id="GO:0005886">
    <property type="term" value="C:plasma membrane"/>
    <property type="evidence" value="ECO:0007669"/>
    <property type="project" value="UniProtKB-SubCell"/>
</dbReference>
<organism evidence="6 7">
    <name type="scientific">Desulfomicrobium apsheronum</name>
    <dbReference type="NCBI Taxonomy" id="52560"/>
    <lineage>
        <taxon>Bacteria</taxon>
        <taxon>Pseudomonadati</taxon>
        <taxon>Thermodesulfobacteriota</taxon>
        <taxon>Desulfovibrionia</taxon>
        <taxon>Desulfovibrionales</taxon>
        <taxon>Desulfomicrobiaceae</taxon>
        <taxon>Desulfomicrobium</taxon>
    </lineage>
</organism>
<dbReference type="EMBL" id="FORX01000002">
    <property type="protein sequence ID" value="SFJ27713.1"/>
    <property type="molecule type" value="Genomic_DNA"/>
</dbReference>
<name>A0A1I3Q1I2_9BACT</name>
<feature type="transmembrane region" description="Helical" evidence="5">
    <location>
        <begin position="255"/>
        <end position="271"/>
    </location>
</feature>
<keyword evidence="5" id="KW-1003">Cell membrane</keyword>
<dbReference type="RefSeq" id="WP_092372655.1">
    <property type="nucleotide sequence ID" value="NZ_FORX01000002.1"/>
</dbReference>
<keyword evidence="7" id="KW-1185">Reference proteome</keyword>
<feature type="transmembrane region" description="Helical" evidence="5">
    <location>
        <begin position="17"/>
        <end position="38"/>
    </location>
</feature>
<comment type="similarity">
    <text evidence="5">Belongs to the 4-toluene sulfonate uptake permease (TSUP) (TC 2.A.102) family.</text>
</comment>
<feature type="transmembrane region" description="Helical" evidence="5">
    <location>
        <begin position="112"/>
        <end position="130"/>
    </location>
</feature>
<evidence type="ECO:0000313" key="7">
    <source>
        <dbReference type="Proteomes" id="UP000198635"/>
    </source>
</evidence>
<evidence type="ECO:0000256" key="1">
    <source>
        <dbReference type="ARBA" id="ARBA00004141"/>
    </source>
</evidence>
<keyword evidence="2 5" id="KW-0812">Transmembrane</keyword>
<evidence type="ECO:0000256" key="3">
    <source>
        <dbReference type="ARBA" id="ARBA00022989"/>
    </source>
</evidence>
<dbReference type="STRING" id="52560.SAMN04488082_102185"/>
<dbReference type="InterPro" id="IPR002781">
    <property type="entry name" value="TM_pro_TauE-like"/>
</dbReference>
<dbReference type="Pfam" id="PF01925">
    <property type="entry name" value="TauE"/>
    <property type="match status" value="1"/>
</dbReference>
<reference evidence="7" key="1">
    <citation type="submission" date="2016-10" db="EMBL/GenBank/DDBJ databases">
        <authorList>
            <person name="Varghese N."/>
            <person name="Submissions S."/>
        </authorList>
    </citation>
    <scope>NUCLEOTIDE SEQUENCE [LARGE SCALE GENOMIC DNA]</scope>
    <source>
        <strain evidence="7">DSM 5918</strain>
    </source>
</reference>
<dbReference type="PANTHER" id="PTHR43483">
    <property type="entry name" value="MEMBRANE TRANSPORTER PROTEIN HI_0806-RELATED"/>
    <property type="match status" value="1"/>
</dbReference>